<evidence type="ECO:0000256" key="6">
    <source>
        <dbReference type="SAM" id="Phobius"/>
    </source>
</evidence>
<comment type="subcellular location">
    <subcellularLocation>
        <location evidence="1">Membrane</location>
        <topology evidence="1">Multi-pass membrane protein</topology>
    </subcellularLocation>
</comment>
<evidence type="ECO:0000256" key="2">
    <source>
        <dbReference type="ARBA" id="ARBA00022692"/>
    </source>
</evidence>
<dbReference type="Pfam" id="PF01098">
    <property type="entry name" value="FTSW_RODA_SPOVE"/>
    <property type="match status" value="1"/>
</dbReference>
<feature type="domain" description="GGDEF" evidence="8">
    <location>
        <begin position="310"/>
        <end position="443"/>
    </location>
</feature>
<dbReference type="InterPro" id="IPR007892">
    <property type="entry name" value="CHASE4"/>
</dbReference>
<dbReference type="Gene3D" id="3.90.226.10">
    <property type="entry name" value="2-enoyl-CoA Hydratase, Chain A, domain 1"/>
    <property type="match status" value="1"/>
</dbReference>
<evidence type="ECO:0000256" key="1">
    <source>
        <dbReference type="ARBA" id="ARBA00004141"/>
    </source>
</evidence>
<dbReference type="Gene3D" id="3.30.70.270">
    <property type="match status" value="1"/>
</dbReference>
<evidence type="ECO:0000256" key="5">
    <source>
        <dbReference type="ARBA" id="ARBA00023136"/>
    </source>
</evidence>
<feature type="transmembrane region" description="Helical" evidence="6">
    <location>
        <begin position="1101"/>
        <end position="1126"/>
    </location>
</feature>
<dbReference type="SUPFAM" id="SSF141868">
    <property type="entry name" value="EAL domain-like"/>
    <property type="match status" value="1"/>
</dbReference>
<evidence type="ECO:0000313" key="9">
    <source>
        <dbReference type="EMBL" id="KGQ13239.1"/>
    </source>
</evidence>
<dbReference type="InterPro" id="IPR035919">
    <property type="entry name" value="EAL_sf"/>
</dbReference>
<dbReference type="PROSITE" id="PS50883">
    <property type="entry name" value="EAL"/>
    <property type="match status" value="1"/>
</dbReference>
<dbReference type="CDD" id="cd01948">
    <property type="entry name" value="EAL"/>
    <property type="match status" value="1"/>
</dbReference>
<dbReference type="AlphaFoldDB" id="A0A0A2WJH9"/>
<dbReference type="InterPro" id="IPR029787">
    <property type="entry name" value="Nucleotide_cyclase"/>
</dbReference>
<dbReference type="GO" id="GO:0008360">
    <property type="term" value="P:regulation of cell shape"/>
    <property type="evidence" value="ECO:0007669"/>
    <property type="project" value="UniProtKB-KW"/>
</dbReference>
<evidence type="ECO:0000313" key="10">
    <source>
        <dbReference type="Proteomes" id="UP000030106"/>
    </source>
</evidence>
<dbReference type="Pfam" id="PF00990">
    <property type="entry name" value="GGDEF"/>
    <property type="match status" value="1"/>
</dbReference>
<evidence type="ECO:0000259" key="8">
    <source>
        <dbReference type="PROSITE" id="PS50887"/>
    </source>
</evidence>
<gene>
    <name evidence="9" type="ORF">BBAD15_g1010</name>
</gene>
<dbReference type="InterPro" id="IPR001182">
    <property type="entry name" value="FtsW/RodA"/>
</dbReference>
<dbReference type="STRING" id="1245745.A0A0A2WJH9"/>
<dbReference type="InterPro" id="IPR001633">
    <property type="entry name" value="EAL_dom"/>
</dbReference>
<dbReference type="CDD" id="cd01949">
    <property type="entry name" value="GGDEF"/>
    <property type="match status" value="1"/>
</dbReference>
<dbReference type="NCBIfam" id="TIGR00254">
    <property type="entry name" value="GGDEF"/>
    <property type="match status" value="1"/>
</dbReference>
<dbReference type="Proteomes" id="UP000030106">
    <property type="component" value="Unassembled WGS sequence"/>
</dbReference>
<dbReference type="HOGENOM" id="CLU_274161_0_0_1"/>
<dbReference type="Pfam" id="PF00563">
    <property type="entry name" value="EAL"/>
    <property type="match status" value="1"/>
</dbReference>
<proteinExistence type="inferred from homology"/>
<dbReference type="InterPro" id="IPR011923">
    <property type="entry name" value="RodA/MrdB"/>
</dbReference>
<dbReference type="PANTHER" id="PTHR44757:SF2">
    <property type="entry name" value="BIOFILM ARCHITECTURE MAINTENANCE PROTEIN MBAA"/>
    <property type="match status" value="1"/>
</dbReference>
<dbReference type="SMART" id="SM00052">
    <property type="entry name" value="EAL"/>
    <property type="match status" value="1"/>
</dbReference>
<protein>
    <submittedName>
        <fullName evidence="9">Rod shape-determining protein RodA</fullName>
    </submittedName>
</protein>
<dbReference type="InterPro" id="IPR043128">
    <property type="entry name" value="Rev_trsase/Diguanyl_cyclase"/>
</dbReference>
<feature type="transmembrane region" description="Helical" evidence="6">
    <location>
        <begin position="960"/>
        <end position="976"/>
    </location>
</feature>
<dbReference type="SUPFAM" id="SSF52096">
    <property type="entry name" value="ClpP/crotonase"/>
    <property type="match status" value="1"/>
</dbReference>
<reference evidence="9 10" key="1">
    <citation type="submission" date="2012-10" db="EMBL/GenBank/DDBJ databases">
        <title>Genome sequencing and analysis of entomopathogenic fungi Beauveria bassiana D1-5.</title>
        <authorList>
            <person name="Li Q."/>
            <person name="Wang L."/>
            <person name="Zhang Z."/>
            <person name="Wang Q."/>
            <person name="Ren J."/>
            <person name="Wang M."/>
            <person name="Xu W."/>
            <person name="Wang J."/>
            <person name="Lu Y."/>
            <person name="Du Q."/>
            <person name="Sun Z."/>
        </authorList>
    </citation>
    <scope>NUCLEOTIDE SEQUENCE [LARGE SCALE GENOMIC DNA]</scope>
    <source>
        <strain evidence="9 10">D1-5</strain>
    </source>
</reference>
<dbReference type="InterPro" id="IPR018365">
    <property type="entry name" value="Cell_cycle_FtsW-rel_CS"/>
</dbReference>
<dbReference type="Pfam" id="PF00574">
    <property type="entry name" value="CLP_protease"/>
    <property type="match status" value="1"/>
</dbReference>
<dbReference type="GO" id="GO:0016020">
    <property type="term" value="C:membrane"/>
    <property type="evidence" value="ECO:0007669"/>
    <property type="project" value="UniProtKB-SubCell"/>
</dbReference>
<feature type="transmembrane region" description="Helical" evidence="6">
    <location>
        <begin position="1063"/>
        <end position="1089"/>
    </location>
</feature>
<evidence type="ECO:0000259" key="7">
    <source>
        <dbReference type="PROSITE" id="PS50883"/>
    </source>
</evidence>
<dbReference type="SUPFAM" id="SSF55073">
    <property type="entry name" value="Nucleotide cyclase"/>
    <property type="match status" value="1"/>
</dbReference>
<feature type="transmembrane region" description="Helical" evidence="6">
    <location>
        <begin position="983"/>
        <end position="1002"/>
    </location>
</feature>
<keyword evidence="2 6" id="KW-0812">Transmembrane</keyword>
<accession>A0A0A2WJH9</accession>
<dbReference type="HAMAP" id="MF_02079">
    <property type="entry name" value="PGT_RodA"/>
    <property type="match status" value="1"/>
</dbReference>
<dbReference type="EMBL" id="ANFO01000050">
    <property type="protein sequence ID" value="KGQ13239.1"/>
    <property type="molecule type" value="Genomic_DNA"/>
</dbReference>
<sequence length="1170" mass="128566">MVFMAGIGLIVSVIALLYLSLHLISSKTNEIDEHRSALSVQGAIQTSVNRVWALVIDNAVWDDAVNQVYRPELDVNWLYNTWGAGYKINNLYDGVYVLDEQFKVLWGSFRGQRVTGQSITQLGKGFESLVNQHAQTLRDDKKIFAGITQTESGISFIGIGLIRPMLGRLNVHDATRRYLVIGRQINNAMLKELGNTFQIENLRLTPEASDSASVPLNSASGETLGYLSWQPRQPGAEAAHAASADIMRIAMLAAVLILVFIVISSLGLYKLARGEKQARNIALTDWLSHLPNRRALIERLETISKRGDTDEKSVVFIDLDGFKDVNDIYGHDKGDKLIVTIAHALRDRVPENGMLVRMGGDEFAMMIGGERAGEHSAAFAGSVLDFLSQPIPVGESTLHISASIGIASGSLVDCSSSELFRRADIAMYHSKITGKGRTTYYDAALNNVRERRLIIENDIRVGLTRDEFEVWYQPIIEARSQTMSGVEALVRWPRRPGGELLPDEFIPVAETSGLIYSLGQFVLRRACRDLVPYEDLRLSVNISPAQFRDPEFEDKVASVLQDTKFPAQRLELEVTESYVLENPERALAAIRNLKSQGMAVALDDFGNGYSSIGYLRRFNFDTIKIDKSLAGLVDSDEQALALVNGTVRIATALGMMVTAEGVENEEQLKLLCLAGCDRLQGYYFSQPVPLARLLPLQRIYLYINSYGGDMDAGLMAAAAVRSSAIPVTTVAMSTVGSSATIMFCAADDRRSLPDGSLFLHPASIPHQGDIRPADVTYLERETRRFNEMFKKTQAIGVSPEDENNAAGGPIALPGKYIRWSGSGNNMMPELPHGGRGIIWKASIRREFLGAFVMWSASGQDAGMMERKVVQITMGLIVMIVMAQIPPRFYESLGQISKGAQRWLDLGIIRFQPSEIAKIAVPLMVARFINQNSCPPSLKHTVIALAIIFVPTLLIAMQPDLGTAVLVATSGLFVLFLSGISWRIIAAAAGLIAVFIPVLWFFLMHDYQRERIMMLLDPTLDPRGAGYHIIQSKIAIGSGGLVGKGWLHGTQSQLEFLPERHTDFVFAVLAEELGFIGILVLLTLYLLVIMRGLSIAAQAQTLFGRMVVGSLVLILFVYVFVNIGMVSGLLPVVGVPLPLISYGGSALIVLMAGFGIIMSIHTHRKMMSKNI</sequence>
<comment type="caution">
    <text evidence="9">The sequence shown here is derived from an EMBL/GenBank/DDBJ whole genome shotgun (WGS) entry which is preliminary data.</text>
</comment>
<evidence type="ECO:0000256" key="3">
    <source>
        <dbReference type="ARBA" id="ARBA00022960"/>
    </source>
</evidence>
<dbReference type="Gene3D" id="3.20.20.450">
    <property type="entry name" value="EAL domain"/>
    <property type="match status" value="1"/>
</dbReference>
<dbReference type="PANTHER" id="PTHR44757">
    <property type="entry name" value="DIGUANYLATE CYCLASE DGCP"/>
    <property type="match status" value="1"/>
</dbReference>
<keyword evidence="5 6" id="KW-0472">Membrane</keyword>
<evidence type="ECO:0000256" key="4">
    <source>
        <dbReference type="ARBA" id="ARBA00022989"/>
    </source>
</evidence>
<dbReference type="InterPro" id="IPR000160">
    <property type="entry name" value="GGDEF_dom"/>
</dbReference>
<dbReference type="InterPro" id="IPR052155">
    <property type="entry name" value="Biofilm_reg_signaling"/>
</dbReference>
<dbReference type="SMART" id="SM00267">
    <property type="entry name" value="GGDEF"/>
    <property type="match status" value="1"/>
</dbReference>
<name>A0A0A2WJH9_BEABA</name>
<dbReference type="PROSITE" id="PS50887">
    <property type="entry name" value="GGDEF"/>
    <property type="match status" value="1"/>
</dbReference>
<dbReference type="Pfam" id="PF05228">
    <property type="entry name" value="CHASE4"/>
    <property type="match status" value="1"/>
</dbReference>
<feature type="transmembrane region" description="Helical" evidence="6">
    <location>
        <begin position="1138"/>
        <end position="1159"/>
    </location>
</feature>
<dbReference type="NCBIfam" id="TIGR02210">
    <property type="entry name" value="rodA_shape"/>
    <property type="match status" value="1"/>
</dbReference>
<dbReference type="InterPro" id="IPR023562">
    <property type="entry name" value="ClpP/TepA"/>
</dbReference>
<feature type="transmembrane region" description="Helical" evidence="6">
    <location>
        <begin position="249"/>
        <end position="269"/>
    </location>
</feature>
<dbReference type="PROSITE" id="PS00428">
    <property type="entry name" value="FTSW_RODA_SPOVE"/>
    <property type="match status" value="1"/>
</dbReference>
<feature type="domain" description="EAL" evidence="7">
    <location>
        <begin position="452"/>
        <end position="701"/>
    </location>
</feature>
<keyword evidence="4 6" id="KW-1133">Transmembrane helix</keyword>
<dbReference type="InterPro" id="IPR029045">
    <property type="entry name" value="ClpP/crotonase-like_dom_sf"/>
</dbReference>
<organism evidence="9 10">
    <name type="scientific">Beauveria bassiana D1-5</name>
    <dbReference type="NCBI Taxonomy" id="1245745"/>
    <lineage>
        <taxon>Eukaryota</taxon>
        <taxon>Fungi</taxon>
        <taxon>Dikarya</taxon>
        <taxon>Ascomycota</taxon>
        <taxon>Pezizomycotina</taxon>
        <taxon>Sordariomycetes</taxon>
        <taxon>Hypocreomycetidae</taxon>
        <taxon>Hypocreales</taxon>
        <taxon>Cordycipitaceae</taxon>
        <taxon>Beauveria</taxon>
    </lineage>
</organism>
<dbReference type="GO" id="GO:0051301">
    <property type="term" value="P:cell division"/>
    <property type="evidence" value="ECO:0007669"/>
    <property type="project" value="InterPro"/>
</dbReference>
<keyword evidence="3" id="KW-0133">Cell shape</keyword>